<dbReference type="KEGG" id="cinf:CINF_1350"/>
<dbReference type="InterPro" id="IPR002725">
    <property type="entry name" value="YgjP-like_metallopeptidase"/>
</dbReference>
<accession>A0A7H9CKK8</accession>
<dbReference type="PANTHER" id="PTHR30399">
    <property type="entry name" value="UNCHARACTERIZED PROTEIN YGJP"/>
    <property type="match status" value="1"/>
</dbReference>
<dbReference type="CDD" id="cd07344">
    <property type="entry name" value="M48_yhfN_like"/>
    <property type="match status" value="1"/>
</dbReference>
<dbReference type="Pfam" id="PF01863">
    <property type="entry name" value="YgjP-like"/>
    <property type="match status" value="1"/>
</dbReference>
<dbReference type="AlphaFoldDB" id="A0A7H9CKK8"/>
<dbReference type="Proteomes" id="UP000509414">
    <property type="component" value="Chromosome"/>
</dbReference>
<dbReference type="PANTHER" id="PTHR30399:SF1">
    <property type="entry name" value="UTP PYROPHOSPHATASE"/>
    <property type="match status" value="1"/>
</dbReference>
<gene>
    <name evidence="2" type="ORF">CINF_1350</name>
</gene>
<keyword evidence="3" id="KW-1185">Reference proteome</keyword>
<dbReference type="RefSeq" id="WP_179974990.1">
    <property type="nucleotide sequence ID" value="NZ_CP049075.1"/>
</dbReference>
<evidence type="ECO:0000313" key="3">
    <source>
        <dbReference type="Proteomes" id="UP000509414"/>
    </source>
</evidence>
<evidence type="ECO:0000313" key="2">
    <source>
        <dbReference type="EMBL" id="QLI05835.1"/>
    </source>
</evidence>
<proteinExistence type="predicted"/>
<feature type="domain" description="YgjP-like metallopeptidase" evidence="1">
    <location>
        <begin position="16"/>
        <end position="199"/>
    </location>
</feature>
<dbReference type="Gene3D" id="3.30.2010.10">
    <property type="entry name" value="Metalloproteases ('zincins'), catalytic domain"/>
    <property type="match status" value="1"/>
</dbReference>
<name>A0A7H9CKK8_9BACT</name>
<dbReference type="EMBL" id="CP049075">
    <property type="protein sequence ID" value="QLI05835.1"/>
    <property type="molecule type" value="Genomic_DNA"/>
</dbReference>
<organism evidence="2 3">
    <name type="scientific">Candidatus Campylobacter infans</name>
    <dbReference type="NCBI Taxonomy" id="2561898"/>
    <lineage>
        <taxon>Bacteria</taxon>
        <taxon>Pseudomonadati</taxon>
        <taxon>Campylobacterota</taxon>
        <taxon>Epsilonproteobacteria</taxon>
        <taxon>Campylobacterales</taxon>
        <taxon>Campylobacteraceae</taxon>
        <taxon>Campylobacter</taxon>
    </lineage>
</organism>
<sequence>MKFYEFEIKIFKKNVKYLRLKVAKNGDISLNVPLFTSQKSAFEFLELNLSWLRKTTAKIKQNSINANEILYKGQKYKLSFDENINGVKIWLFNITAKDQASLQDYLKEQAKIMLNAYISHYAKLINKPIKRVSFKKMKTRWGSCNHKKAYINLNTALIHKDPKFAEYVVLHELAHLRFNHHQKSFYDYIASFMPDYKERIKLA</sequence>
<reference evidence="2 3" key="1">
    <citation type="submission" date="2020-02" db="EMBL/GenBank/DDBJ databases">
        <title>Complete genome sequence of the novel Campylobacter species Candidatus Campylobacter infans.</title>
        <authorList>
            <person name="Duim B."/>
            <person name="Zomer A."/>
            <person name="van der Graaf L."/>
            <person name="Wagenaar J."/>
        </authorList>
    </citation>
    <scope>NUCLEOTIDE SEQUENCE [LARGE SCALE GENOMIC DNA]</scope>
    <source>
        <strain evidence="2 3">19S00001</strain>
    </source>
</reference>
<evidence type="ECO:0000259" key="1">
    <source>
        <dbReference type="Pfam" id="PF01863"/>
    </source>
</evidence>
<protein>
    <submittedName>
        <fullName evidence="2">Peptidase, M48 family (DUF45 domain)</fullName>
    </submittedName>
</protein>
<dbReference type="InterPro" id="IPR053136">
    <property type="entry name" value="UTP_pyrophosphatase-like"/>
</dbReference>